<dbReference type="GeneID" id="41840002"/>
<dbReference type="OrthoDB" id="10013870at2"/>
<sequence>MITDLAVTAMIGACVLAAIAAMTAWLARSITSGTLPFGGRLALRPRGVARTPEALLDANRAAAPFMMRYALIVGVLAVLVILVAPFSDIAAVIVHLVAIVMVCLGAWVCWAKARRAAASSSVVDPTVGTTDAARPE</sequence>
<dbReference type="EMBL" id="CP008889">
    <property type="protein sequence ID" value="AIF39943.1"/>
    <property type="molecule type" value="Genomic_DNA"/>
</dbReference>
<reference evidence="1 2" key="1">
    <citation type="submission" date="2014-07" db="EMBL/GenBank/DDBJ databases">
        <title>Genome Sequencing of Dermacoccus nishinomiyaensis.</title>
        <authorList>
            <person name="Hong K.W."/>
            <person name="Chan K.G."/>
        </authorList>
    </citation>
    <scope>NUCLEOTIDE SEQUENCE [LARGE SCALE GENOMIC DNA]</scope>
    <source>
        <strain evidence="1 2">M25</strain>
    </source>
</reference>
<organism evidence="1 2">
    <name type="scientific">Dermacoccus nishinomiyaensis</name>
    <dbReference type="NCBI Taxonomy" id="1274"/>
    <lineage>
        <taxon>Bacteria</taxon>
        <taxon>Bacillati</taxon>
        <taxon>Actinomycetota</taxon>
        <taxon>Actinomycetes</taxon>
        <taxon>Micrococcales</taxon>
        <taxon>Dermacoccaceae</taxon>
        <taxon>Dermacoccus</taxon>
    </lineage>
</organism>
<gene>
    <name evidence="1" type="ORF">HX89_01935</name>
</gene>
<evidence type="ECO:0000313" key="2">
    <source>
        <dbReference type="Proteomes" id="UP000027986"/>
    </source>
</evidence>
<keyword evidence="2" id="KW-1185">Reference proteome</keyword>
<dbReference type="RefSeq" id="WP_006946976.1">
    <property type="nucleotide sequence ID" value="NZ_CAKZHM010000080.1"/>
</dbReference>
<dbReference type="KEGG" id="dni:HX89_01935"/>
<dbReference type="Proteomes" id="UP000027986">
    <property type="component" value="Chromosome"/>
</dbReference>
<name>A0A075JJ21_9MICO</name>
<dbReference type="AlphaFoldDB" id="A0A075JJ21"/>
<proteinExistence type="predicted"/>
<protein>
    <submittedName>
        <fullName evidence="1">Uncharacterized protein</fullName>
    </submittedName>
</protein>
<dbReference type="HOGENOM" id="CLU_1872047_0_0_11"/>
<evidence type="ECO:0000313" key="1">
    <source>
        <dbReference type="EMBL" id="AIF39943.1"/>
    </source>
</evidence>
<accession>A0A075JJ21</accession>
<dbReference type="STRING" id="1274.HX89_01935"/>